<evidence type="ECO:0000313" key="1">
    <source>
        <dbReference type="EMBL" id="MCB8878436.1"/>
    </source>
</evidence>
<dbReference type="EMBL" id="JAESVB010000036">
    <property type="protein sequence ID" value="MCB8878436.1"/>
    <property type="molecule type" value="Genomic_DNA"/>
</dbReference>
<proteinExistence type="predicted"/>
<keyword evidence="2" id="KW-1185">Reference proteome</keyword>
<name>A0A963YWH7_9PROT</name>
<dbReference type="RefSeq" id="WP_227324080.1">
    <property type="nucleotide sequence ID" value="NZ_JAESVB010000036.1"/>
</dbReference>
<dbReference type="AlphaFoldDB" id="A0A963YWH7"/>
<protein>
    <submittedName>
        <fullName evidence="1">Uncharacterized protein</fullName>
    </submittedName>
</protein>
<accession>A0A963YWH7</accession>
<dbReference type="Proteomes" id="UP000708298">
    <property type="component" value="Unassembled WGS sequence"/>
</dbReference>
<reference evidence="1" key="1">
    <citation type="journal article" date="2021" name="Microorganisms">
        <title>Acidisoma silvae sp. nov. and Acidisomacellulosilytica sp. nov., Two Acidophilic Bacteria Isolated from Decaying Wood, Hydrolyzing Cellulose and Producing Poly-3-hydroxybutyrate.</title>
        <authorList>
            <person name="Mieszkin S."/>
            <person name="Pouder E."/>
            <person name="Uroz S."/>
            <person name="Simon-Colin C."/>
            <person name="Alain K."/>
        </authorList>
    </citation>
    <scope>NUCLEOTIDE SEQUENCE</scope>
    <source>
        <strain evidence="1">HW T2.11</strain>
    </source>
</reference>
<evidence type="ECO:0000313" key="2">
    <source>
        <dbReference type="Proteomes" id="UP000708298"/>
    </source>
</evidence>
<gene>
    <name evidence="1" type="ORF">ASILVAE211_24890</name>
</gene>
<comment type="caution">
    <text evidence="1">The sequence shown here is derived from an EMBL/GenBank/DDBJ whole genome shotgun (WGS) entry which is preliminary data.</text>
</comment>
<organism evidence="1 2">
    <name type="scientific">Acidisoma silvae</name>
    <dbReference type="NCBI Taxonomy" id="2802396"/>
    <lineage>
        <taxon>Bacteria</taxon>
        <taxon>Pseudomonadati</taxon>
        <taxon>Pseudomonadota</taxon>
        <taxon>Alphaproteobacteria</taxon>
        <taxon>Acetobacterales</taxon>
        <taxon>Acidocellaceae</taxon>
        <taxon>Acidisoma</taxon>
    </lineage>
</organism>
<reference evidence="1" key="2">
    <citation type="submission" date="2021-01" db="EMBL/GenBank/DDBJ databases">
        <authorList>
            <person name="Mieszkin S."/>
            <person name="Pouder E."/>
            <person name="Alain K."/>
        </authorList>
    </citation>
    <scope>NUCLEOTIDE SEQUENCE</scope>
    <source>
        <strain evidence="1">HW T2.11</strain>
    </source>
</reference>
<sequence>MAHGSVQKRRDMALKSLVSDLDGFELDATCGSCRRETTFPVSDLIPRFGTQTLATVTARLRCRLPDCGGKPAQLTLRRGGYLIPLIGPGSWD</sequence>